<dbReference type="GO" id="GO:0003884">
    <property type="term" value="F:D-amino-acid oxidase activity"/>
    <property type="evidence" value="ECO:0007669"/>
    <property type="project" value="InterPro"/>
</dbReference>
<evidence type="ECO:0000256" key="6">
    <source>
        <dbReference type="PIRSR" id="PIRSR000189-1"/>
    </source>
</evidence>
<reference evidence="8 9" key="1">
    <citation type="journal article" date="2024" name="Nat. Commun.">
        <title>Phylogenomics reveals the evolutionary origins of lichenization in chlorophyte algae.</title>
        <authorList>
            <person name="Puginier C."/>
            <person name="Libourel C."/>
            <person name="Otte J."/>
            <person name="Skaloud P."/>
            <person name="Haon M."/>
            <person name="Grisel S."/>
            <person name="Petersen M."/>
            <person name="Berrin J.G."/>
            <person name="Delaux P.M."/>
            <person name="Dal Grande F."/>
            <person name="Keller J."/>
        </authorList>
    </citation>
    <scope>NUCLEOTIDE SEQUENCE [LARGE SCALE GENOMIC DNA]</scope>
    <source>
        <strain evidence="8 9">SAG 2043</strain>
    </source>
</reference>
<evidence type="ECO:0000256" key="2">
    <source>
        <dbReference type="ARBA" id="ARBA00006730"/>
    </source>
</evidence>
<dbReference type="AlphaFoldDB" id="A0AAW1PAR6"/>
<feature type="domain" description="FAD dependent oxidoreductase" evidence="7">
    <location>
        <begin position="17"/>
        <end position="295"/>
    </location>
</feature>
<dbReference type="Pfam" id="PF01266">
    <property type="entry name" value="DAO"/>
    <property type="match status" value="1"/>
</dbReference>
<dbReference type="InterPro" id="IPR006076">
    <property type="entry name" value="FAD-dep_OxRdtase"/>
</dbReference>
<dbReference type="Gene3D" id="3.30.9.10">
    <property type="entry name" value="D-Amino Acid Oxidase, subunit A, domain 2"/>
    <property type="match status" value="1"/>
</dbReference>
<dbReference type="SUPFAM" id="SSF51971">
    <property type="entry name" value="Nucleotide-binding domain"/>
    <property type="match status" value="1"/>
</dbReference>
<dbReference type="PANTHER" id="PTHR11530">
    <property type="entry name" value="D-AMINO ACID OXIDASE"/>
    <property type="match status" value="1"/>
</dbReference>
<evidence type="ECO:0000256" key="4">
    <source>
        <dbReference type="ARBA" id="ARBA00022827"/>
    </source>
</evidence>
<evidence type="ECO:0000256" key="1">
    <source>
        <dbReference type="ARBA" id="ARBA00001974"/>
    </source>
</evidence>
<feature type="binding site" evidence="6">
    <location>
        <position position="290"/>
    </location>
    <ligand>
        <name>D-dopa</name>
        <dbReference type="ChEBI" id="CHEBI:149689"/>
    </ligand>
</feature>
<dbReference type="PIRSF" id="PIRSF000189">
    <property type="entry name" value="D-aa_oxidase"/>
    <property type="match status" value="1"/>
</dbReference>
<dbReference type="GO" id="GO:0019478">
    <property type="term" value="P:D-amino acid catabolic process"/>
    <property type="evidence" value="ECO:0007669"/>
    <property type="project" value="TreeGrafter"/>
</dbReference>
<dbReference type="SUPFAM" id="SSF54373">
    <property type="entry name" value="FAD-linked reductases, C-terminal domain"/>
    <property type="match status" value="1"/>
</dbReference>
<dbReference type="EMBL" id="JALJOR010000013">
    <property type="protein sequence ID" value="KAK9806988.1"/>
    <property type="molecule type" value="Genomic_DNA"/>
</dbReference>
<dbReference type="Proteomes" id="UP001489004">
    <property type="component" value="Unassembled WGS sequence"/>
</dbReference>
<comment type="cofactor">
    <cofactor evidence="1 6">
        <name>FAD</name>
        <dbReference type="ChEBI" id="CHEBI:57692"/>
    </cofactor>
</comment>
<name>A0AAW1PAR6_9CHLO</name>
<dbReference type="Gene3D" id="3.40.50.720">
    <property type="entry name" value="NAD(P)-binding Rossmann-like Domain"/>
    <property type="match status" value="1"/>
</dbReference>
<evidence type="ECO:0000259" key="7">
    <source>
        <dbReference type="Pfam" id="PF01266"/>
    </source>
</evidence>
<evidence type="ECO:0000256" key="3">
    <source>
        <dbReference type="ARBA" id="ARBA00022630"/>
    </source>
</evidence>
<gene>
    <name evidence="8" type="ORF">WJX72_009635</name>
</gene>
<protein>
    <recommendedName>
        <fullName evidence="7">FAD dependent oxidoreductase domain-containing protein</fullName>
    </recommendedName>
</protein>
<evidence type="ECO:0000313" key="8">
    <source>
        <dbReference type="EMBL" id="KAK9806988.1"/>
    </source>
</evidence>
<feature type="binding site" evidence="6">
    <location>
        <begin position="54"/>
        <end position="55"/>
    </location>
    <ligand>
        <name>FAD</name>
        <dbReference type="ChEBI" id="CHEBI:57692"/>
    </ligand>
</feature>
<dbReference type="PANTHER" id="PTHR11530:SF11">
    <property type="entry name" value="D-ASPARTATE OXIDASE"/>
    <property type="match status" value="1"/>
</dbReference>
<comment type="similarity">
    <text evidence="2">Belongs to the DAMOX/DASOX family.</text>
</comment>
<accession>A0AAW1PAR6</accession>
<keyword evidence="3" id="KW-0285">Flavoprotein</keyword>
<dbReference type="InterPro" id="IPR023209">
    <property type="entry name" value="DAO"/>
</dbReference>
<comment type="caution">
    <text evidence="8">The sequence shown here is derived from an EMBL/GenBank/DDBJ whole genome shotgun (WGS) entry which is preliminary data.</text>
</comment>
<organism evidence="8 9">
    <name type="scientific">[Myrmecia] bisecta</name>
    <dbReference type="NCBI Taxonomy" id="41462"/>
    <lineage>
        <taxon>Eukaryota</taxon>
        <taxon>Viridiplantae</taxon>
        <taxon>Chlorophyta</taxon>
        <taxon>core chlorophytes</taxon>
        <taxon>Trebouxiophyceae</taxon>
        <taxon>Trebouxiales</taxon>
        <taxon>Trebouxiaceae</taxon>
        <taxon>Myrmecia</taxon>
    </lineage>
</organism>
<keyword evidence="9" id="KW-1185">Reference proteome</keyword>
<feature type="binding site" evidence="6">
    <location>
        <position position="235"/>
    </location>
    <ligand>
        <name>D-dopa</name>
        <dbReference type="ChEBI" id="CHEBI:149689"/>
    </ligand>
</feature>
<dbReference type="GO" id="GO:0071949">
    <property type="term" value="F:FAD binding"/>
    <property type="evidence" value="ECO:0007669"/>
    <property type="project" value="InterPro"/>
</dbReference>
<dbReference type="GO" id="GO:0005737">
    <property type="term" value="C:cytoplasm"/>
    <property type="evidence" value="ECO:0007669"/>
    <property type="project" value="TreeGrafter"/>
</dbReference>
<evidence type="ECO:0000256" key="5">
    <source>
        <dbReference type="ARBA" id="ARBA00023002"/>
    </source>
</evidence>
<evidence type="ECO:0000313" key="9">
    <source>
        <dbReference type="Proteomes" id="UP001489004"/>
    </source>
</evidence>
<keyword evidence="4 6" id="KW-0274">FAD</keyword>
<proteinExistence type="inferred from homology"/>
<keyword evidence="5" id="KW-0560">Oxidoreductase</keyword>
<sequence length="348" mass="37791">MLMQAAQSQGGRDAVKVGVLGAGVIGLSTALRLCQEVPGIDVTVIAEHFGSATTSDGAGGLWEPYKLGDTPGELINRWGGETFQHLQELYFSPEAADAGISMISAYQLWSEPHEEPVWRDIVPHFHPLSFAEMAPFEAAGRCRYAHGWCFTTLICQTRFYLPWLGAKLEAAGARLVERKLTSLQELAGYDVIVNCTGIGAAALFGDKGVYPVRGQVMRVAAPWVKSCYFVNEDNYIIPNLDTVVLGGTAQRGDHDTSVRAEDSRRIWEGTLRLMPSLAQAKVEHEWVGLRPGRDTIGDDVLAYIDGGLTVGKDIGFRCCASSDLYGSGSWVIVSALCPSGWTIQGLYM</sequence>
<feature type="binding site" evidence="6">
    <location>
        <position position="196"/>
    </location>
    <ligand>
        <name>FAD</name>
        <dbReference type="ChEBI" id="CHEBI:57692"/>
    </ligand>
</feature>